<dbReference type="InterPro" id="IPR005813">
    <property type="entry name" value="Ribosomal_bL20"/>
</dbReference>
<evidence type="ECO:0000313" key="10">
    <source>
        <dbReference type="Proteomes" id="UP000460298"/>
    </source>
</evidence>
<dbReference type="GO" id="GO:0003735">
    <property type="term" value="F:structural constituent of ribosome"/>
    <property type="evidence" value="ECO:0007669"/>
    <property type="project" value="InterPro"/>
</dbReference>
<dbReference type="Gene3D" id="6.10.160.10">
    <property type="match status" value="1"/>
</dbReference>
<dbReference type="AlphaFoldDB" id="A0A833LZ82"/>
<dbReference type="InterPro" id="IPR035566">
    <property type="entry name" value="Ribosomal_protein_bL20_C"/>
</dbReference>
<evidence type="ECO:0000256" key="7">
    <source>
        <dbReference type="HAMAP-Rule" id="MF_00382"/>
    </source>
</evidence>
<keyword evidence="2 7" id="KW-0699">rRNA-binding</keyword>
<keyword evidence="3 7" id="KW-0694">RNA-binding</keyword>
<dbReference type="Pfam" id="PF00453">
    <property type="entry name" value="Ribosomal_L20"/>
    <property type="match status" value="1"/>
</dbReference>
<evidence type="ECO:0000256" key="1">
    <source>
        <dbReference type="ARBA" id="ARBA00007698"/>
    </source>
</evidence>
<evidence type="ECO:0000256" key="5">
    <source>
        <dbReference type="ARBA" id="ARBA00023274"/>
    </source>
</evidence>
<dbReference type="CDD" id="cd07026">
    <property type="entry name" value="Ribosomal_L20"/>
    <property type="match status" value="1"/>
</dbReference>
<keyword evidence="5 7" id="KW-0687">Ribonucleoprotein</keyword>
<dbReference type="GO" id="GO:0000027">
    <property type="term" value="P:ribosomal large subunit assembly"/>
    <property type="evidence" value="ECO:0007669"/>
    <property type="project" value="UniProtKB-UniRule"/>
</dbReference>
<evidence type="ECO:0000256" key="3">
    <source>
        <dbReference type="ARBA" id="ARBA00022884"/>
    </source>
</evidence>
<gene>
    <name evidence="7 9" type="primary">rplT</name>
    <name evidence="9" type="ORF">F9K24_08015</name>
</gene>
<organism evidence="9 10">
    <name type="scientific">Leptonema illini</name>
    <dbReference type="NCBI Taxonomy" id="183"/>
    <lineage>
        <taxon>Bacteria</taxon>
        <taxon>Pseudomonadati</taxon>
        <taxon>Spirochaetota</taxon>
        <taxon>Spirochaetia</taxon>
        <taxon>Leptospirales</taxon>
        <taxon>Leptospiraceae</taxon>
        <taxon>Leptonema</taxon>
    </lineage>
</organism>
<reference evidence="9 10" key="1">
    <citation type="submission" date="2019-10" db="EMBL/GenBank/DDBJ databases">
        <title>Extracellular Electron Transfer in a Candidatus Methanoperedens spp. Enrichment Culture.</title>
        <authorList>
            <person name="Berger S."/>
            <person name="Rangel Shaw D."/>
            <person name="Berben T."/>
            <person name="In 'T Zandt M."/>
            <person name="Frank J."/>
            <person name="Reimann J."/>
            <person name="Jetten M.S.M."/>
            <person name="Welte C.U."/>
        </authorList>
    </citation>
    <scope>NUCLEOTIDE SEQUENCE [LARGE SCALE GENOMIC DNA]</scope>
    <source>
        <strain evidence="9">SB12</strain>
    </source>
</reference>
<dbReference type="NCBIfam" id="TIGR01032">
    <property type="entry name" value="rplT_bact"/>
    <property type="match status" value="1"/>
</dbReference>
<comment type="similarity">
    <text evidence="1 7 8">Belongs to the bacterial ribosomal protein bL20 family.</text>
</comment>
<dbReference type="GO" id="GO:0005840">
    <property type="term" value="C:ribosome"/>
    <property type="evidence" value="ECO:0007669"/>
    <property type="project" value="UniProtKB-KW"/>
</dbReference>
<dbReference type="Proteomes" id="UP000460298">
    <property type="component" value="Unassembled WGS sequence"/>
</dbReference>
<dbReference type="OrthoDB" id="9808966at2"/>
<comment type="caution">
    <text evidence="9">The sequence shown here is derived from an EMBL/GenBank/DDBJ whole genome shotgun (WGS) entry which is preliminary data.</text>
</comment>
<name>A0A833LZ82_9LEPT</name>
<keyword evidence="4 7" id="KW-0689">Ribosomal protein</keyword>
<dbReference type="PANTHER" id="PTHR10986">
    <property type="entry name" value="39S RIBOSOMAL PROTEIN L20"/>
    <property type="match status" value="1"/>
</dbReference>
<dbReference type="PRINTS" id="PR00062">
    <property type="entry name" value="RIBOSOMALL20"/>
</dbReference>
<dbReference type="InterPro" id="IPR049946">
    <property type="entry name" value="RIBOSOMAL_L20_CS"/>
</dbReference>
<proteinExistence type="inferred from homology"/>
<evidence type="ECO:0000256" key="4">
    <source>
        <dbReference type="ARBA" id="ARBA00022980"/>
    </source>
</evidence>
<dbReference type="EMBL" id="WBUI01000006">
    <property type="protein sequence ID" value="KAB2933284.1"/>
    <property type="molecule type" value="Genomic_DNA"/>
</dbReference>
<sequence>MRTKNGIVHRNRRNRVLKATKGFRGARHRLYRIAKAALLHAGHNGFVGRRQKKREMRSLWILRINAAVRPHGLSYSRFVNMLAKTGVQLNRKMLADLAYVDPAAFAAVVETAKKG</sequence>
<dbReference type="RefSeq" id="WP_002772402.1">
    <property type="nucleotide sequence ID" value="NZ_JQDG01000067.1"/>
</dbReference>
<dbReference type="FunFam" id="1.10.1900.20:FF:000001">
    <property type="entry name" value="50S ribosomal protein L20"/>
    <property type="match status" value="1"/>
</dbReference>
<dbReference type="Gene3D" id="1.10.1900.20">
    <property type="entry name" value="Ribosomal protein L20"/>
    <property type="match status" value="1"/>
</dbReference>
<evidence type="ECO:0000256" key="6">
    <source>
        <dbReference type="ARBA" id="ARBA00035172"/>
    </source>
</evidence>
<evidence type="ECO:0000256" key="2">
    <source>
        <dbReference type="ARBA" id="ARBA00022730"/>
    </source>
</evidence>
<dbReference type="HAMAP" id="MF_00382">
    <property type="entry name" value="Ribosomal_bL20"/>
    <property type="match status" value="1"/>
</dbReference>
<protein>
    <recommendedName>
        <fullName evidence="6 7">Large ribosomal subunit protein bL20</fullName>
    </recommendedName>
</protein>
<evidence type="ECO:0000313" key="9">
    <source>
        <dbReference type="EMBL" id="KAB2933284.1"/>
    </source>
</evidence>
<dbReference type="PROSITE" id="PS00937">
    <property type="entry name" value="RIBOSOMAL_L20"/>
    <property type="match status" value="1"/>
</dbReference>
<dbReference type="GO" id="GO:0006412">
    <property type="term" value="P:translation"/>
    <property type="evidence" value="ECO:0007669"/>
    <property type="project" value="InterPro"/>
</dbReference>
<dbReference type="SUPFAM" id="SSF74731">
    <property type="entry name" value="Ribosomal protein L20"/>
    <property type="match status" value="1"/>
</dbReference>
<dbReference type="GO" id="GO:1990904">
    <property type="term" value="C:ribonucleoprotein complex"/>
    <property type="evidence" value="ECO:0007669"/>
    <property type="project" value="UniProtKB-KW"/>
</dbReference>
<comment type="function">
    <text evidence="7 8">Binds directly to 23S ribosomal RNA and is necessary for the in vitro assembly process of the 50S ribosomal subunit. It is not involved in the protein synthesizing functions of that subunit.</text>
</comment>
<dbReference type="GO" id="GO:0019843">
    <property type="term" value="F:rRNA binding"/>
    <property type="evidence" value="ECO:0007669"/>
    <property type="project" value="UniProtKB-UniRule"/>
</dbReference>
<evidence type="ECO:0000256" key="8">
    <source>
        <dbReference type="RuleBase" id="RU000560"/>
    </source>
</evidence>
<accession>A0A833LZ82</accession>